<accession>A0A494XMJ7</accession>
<dbReference type="SUPFAM" id="SSF53613">
    <property type="entry name" value="Ribokinase-like"/>
    <property type="match status" value="1"/>
</dbReference>
<evidence type="ECO:0000256" key="1">
    <source>
        <dbReference type="ARBA" id="ARBA00010688"/>
    </source>
</evidence>
<dbReference type="AlphaFoldDB" id="A0A494XMJ7"/>
<evidence type="ECO:0000313" key="6">
    <source>
        <dbReference type="Proteomes" id="UP000282076"/>
    </source>
</evidence>
<name>A0A494XMJ7_9BACL</name>
<sequence length="398" mass="42925">MRARGAEVIVAGHICLDIIPKLTERKEGVETLFIPGKLVNVGPAVIATGGAVSNTGIALHRLGSRVRLMGKIGDDPFGRTIVQVLNGYDPSLAEGMIVAPGEHSSYTMVISPPNVDRIFLHSTGANDTYTVDDVNSEHLQGARLFHFGYPPLMRRMYEEGGEELAKLLQAVKNEGLTVSLDLAMPDPESEAGRADWRSILERALPYTDVFLPSFEEIVYMLHRDRYEQWLKMSPKGDLLPYADGELLRELSEELLAMGAAIVAVKLGEHGLYVRTTADAERLAAMGACAPIEDGAANWLARELLATCFKVDVVGTTGAGDCTIAGFLSGLLAGHALEETLQTAVGVGACNVEKADAASGIPTLDEVKSRMASGWTKRKLSISLPGWAEREDGVWEALR</sequence>
<organism evidence="5 6">
    <name type="scientific">Cohnella endophytica</name>
    <dbReference type="NCBI Taxonomy" id="2419778"/>
    <lineage>
        <taxon>Bacteria</taxon>
        <taxon>Bacillati</taxon>
        <taxon>Bacillota</taxon>
        <taxon>Bacilli</taxon>
        <taxon>Bacillales</taxon>
        <taxon>Paenibacillaceae</taxon>
        <taxon>Cohnella</taxon>
    </lineage>
</organism>
<evidence type="ECO:0000313" key="5">
    <source>
        <dbReference type="EMBL" id="RKP49916.1"/>
    </source>
</evidence>
<dbReference type="PANTHER" id="PTHR43085:SF57">
    <property type="entry name" value="CARBOHYDRATE KINASE PFKB DOMAIN-CONTAINING PROTEIN"/>
    <property type="match status" value="1"/>
</dbReference>
<dbReference type="GO" id="GO:0016301">
    <property type="term" value="F:kinase activity"/>
    <property type="evidence" value="ECO:0007669"/>
    <property type="project" value="UniProtKB-KW"/>
</dbReference>
<keyword evidence="2" id="KW-0808">Transferase</keyword>
<evidence type="ECO:0000259" key="4">
    <source>
        <dbReference type="Pfam" id="PF00294"/>
    </source>
</evidence>
<evidence type="ECO:0000256" key="3">
    <source>
        <dbReference type="ARBA" id="ARBA00022777"/>
    </source>
</evidence>
<proteinExistence type="inferred from homology"/>
<protein>
    <submittedName>
        <fullName evidence="5">Carbohydrate kinase family protein</fullName>
    </submittedName>
</protein>
<dbReference type="PANTHER" id="PTHR43085">
    <property type="entry name" value="HEXOKINASE FAMILY MEMBER"/>
    <property type="match status" value="1"/>
</dbReference>
<dbReference type="Pfam" id="PF00294">
    <property type="entry name" value="PfkB"/>
    <property type="match status" value="1"/>
</dbReference>
<dbReference type="EMBL" id="RBZM01000008">
    <property type="protein sequence ID" value="RKP49916.1"/>
    <property type="molecule type" value="Genomic_DNA"/>
</dbReference>
<keyword evidence="6" id="KW-1185">Reference proteome</keyword>
<evidence type="ECO:0000256" key="2">
    <source>
        <dbReference type="ARBA" id="ARBA00022679"/>
    </source>
</evidence>
<comment type="caution">
    <text evidence="5">The sequence shown here is derived from an EMBL/GenBank/DDBJ whole genome shotgun (WGS) entry which is preliminary data.</text>
</comment>
<dbReference type="OrthoDB" id="9813569at2"/>
<feature type="domain" description="Carbohydrate kinase PfkB" evidence="4">
    <location>
        <begin position="10"/>
        <end position="362"/>
    </location>
</feature>
<dbReference type="InterPro" id="IPR011611">
    <property type="entry name" value="PfkB_dom"/>
</dbReference>
<dbReference type="Gene3D" id="3.40.1190.20">
    <property type="match status" value="1"/>
</dbReference>
<dbReference type="InterPro" id="IPR050306">
    <property type="entry name" value="PfkB_Carbo_kinase"/>
</dbReference>
<dbReference type="Proteomes" id="UP000282076">
    <property type="component" value="Unassembled WGS sequence"/>
</dbReference>
<dbReference type="RefSeq" id="WP_120978599.1">
    <property type="nucleotide sequence ID" value="NZ_RBZM01000008.1"/>
</dbReference>
<reference evidence="5 6" key="1">
    <citation type="submission" date="2018-10" db="EMBL/GenBank/DDBJ databases">
        <title>Cohnella sp. M2MS4P-1, whole genome shotgun sequence.</title>
        <authorList>
            <person name="Tuo L."/>
        </authorList>
    </citation>
    <scope>NUCLEOTIDE SEQUENCE [LARGE SCALE GENOMIC DNA]</scope>
    <source>
        <strain evidence="5 6">M2MS4P-1</strain>
    </source>
</reference>
<comment type="similarity">
    <text evidence="1">Belongs to the carbohydrate kinase PfkB family.</text>
</comment>
<gene>
    <name evidence="5" type="ORF">D7Z26_18995</name>
</gene>
<dbReference type="InterPro" id="IPR029056">
    <property type="entry name" value="Ribokinase-like"/>
</dbReference>
<keyword evidence="3 5" id="KW-0418">Kinase</keyword>